<gene>
    <name evidence="3" type="ORF">GEV33_010196</name>
</gene>
<dbReference type="AlphaFoldDB" id="A0A8J6HEE7"/>
<reference evidence="3" key="1">
    <citation type="journal article" date="2020" name="J Insects Food Feed">
        <title>The yellow mealworm (Tenebrio molitor) genome: a resource for the emerging insects as food and feed industry.</title>
        <authorList>
            <person name="Eriksson T."/>
            <person name="Andere A."/>
            <person name="Kelstrup H."/>
            <person name="Emery V."/>
            <person name="Picard C."/>
        </authorList>
    </citation>
    <scope>NUCLEOTIDE SEQUENCE</scope>
    <source>
        <strain evidence="3">Stoneville</strain>
        <tissue evidence="3">Whole head</tissue>
    </source>
</reference>
<feature type="transmembrane region" description="Helical" evidence="2">
    <location>
        <begin position="157"/>
        <end position="178"/>
    </location>
</feature>
<evidence type="ECO:0000256" key="1">
    <source>
        <dbReference type="SAM" id="MobiDB-lite"/>
    </source>
</evidence>
<feature type="compositionally biased region" description="Basic and acidic residues" evidence="1">
    <location>
        <begin position="245"/>
        <end position="255"/>
    </location>
</feature>
<protein>
    <submittedName>
        <fullName evidence="3">Uncharacterized protein</fullName>
    </submittedName>
</protein>
<dbReference type="EMBL" id="JABDTM020025922">
    <property type="protein sequence ID" value="KAH0812597.1"/>
    <property type="molecule type" value="Genomic_DNA"/>
</dbReference>
<comment type="caution">
    <text evidence="3">The sequence shown here is derived from an EMBL/GenBank/DDBJ whole genome shotgun (WGS) entry which is preliminary data.</text>
</comment>
<evidence type="ECO:0000313" key="4">
    <source>
        <dbReference type="Proteomes" id="UP000719412"/>
    </source>
</evidence>
<proteinExistence type="predicted"/>
<organism evidence="3 4">
    <name type="scientific">Tenebrio molitor</name>
    <name type="common">Yellow mealworm beetle</name>
    <dbReference type="NCBI Taxonomy" id="7067"/>
    <lineage>
        <taxon>Eukaryota</taxon>
        <taxon>Metazoa</taxon>
        <taxon>Ecdysozoa</taxon>
        <taxon>Arthropoda</taxon>
        <taxon>Hexapoda</taxon>
        <taxon>Insecta</taxon>
        <taxon>Pterygota</taxon>
        <taxon>Neoptera</taxon>
        <taxon>Endopterygota</taxon>
        <taxon>Coleoptera</taxon>
        <taxon>Polyphaga</taxon>
        <taxon>Cucujiformia</taxon>
        <taxon>Tenebrionidae</taxon>
        <taxon>Tenebrio</taxon>
    </lineage>
</organism>
<sequence>MFDVSLPTVLFLIFMVLLFLLYVLLQWKIGKYHRPYRLVSQNICVLTNQQEDIYNISSRVQGQGQWPTHDAHVSLDNFAITNELNKYNDDPPTYEEAMSIATSINNNTVVPAVVPKTTITPTSTTATKKDNTRWGTYFHTIISTKTKKPIKTPSMEVELVLLAALIVIFVISFCALLQKIRKTYENDRELTERVTSVSSQQLSLTEIYINPTFTSENENGGNNNSQGVFPCAPPPYTETYCEPPPKYEDIVKSENFRPPPSPVQESTN</sequence>
<keyword evidence="4" id="KW-1185">Reference proteome</keyword>
<name>A0A8J6HEE7_TENMO</name>
<reference evidence="3" key="2">
    <citation type="submission" date="2021-08" db="EMBL/GenBank/DDBJ databases">
        <authorList>
            <person name="Eriksson T."/>
        </authorList>
    </citation>
    <scope>NUCLEOTIDE SEQUENCE</scope>
    <source>
        <strain evidence="3">Stoneville</strain>
        <tissue evidence="3">Whole head</tissue>
    </source>
</reference>
<keyword evidence="2" id="KW-0472">Membrane</keyword>
<dbReference type="Proteomes" id="UP000719412">
    <property type="component" value="Unassembled WGS sequence"/>
</dbReference>
<accession>A0A8J6HEE7</accession>
<keyword evidence="2" id="KW-1133">Transmembrane helix</keyword>
<feature type="transmembrane region" description="Helical" evidence="2">
    <location>
        <begin position="6"/>
        <end position="25"/>
    </location>
</feature>
<feature type="region of interest" description="Disordered" evidence="1">
    <location>
        <begin position="240"/>
        <end position="268"/>
    </location>
</feature>
<evidence type="ECO:0000256" key="2">
    <source>
        <dbReference type="SAM" id="Phobius"/>
    </source>
</evidence>
<evidence type="ECO:0000313" key="3">
    <source>
        <dbReference type="EMBL" id="KAH0812597.1"/>
    </source>
</evidence>
<keyword evidence="2" id="KW-0812">Transmembrane</keyword>